<reference evidence="13 14" key="1">
    <citation type="journal article" date="2019" name="Nat. Microbiol.">
        <title>Wide diversity of methane and short-chain alkane metabolisms in uncultured archaea.</title>
        <authorList>
            <person name="Borrel G."/>
            <person name="Adam P.S."/>
            <person name="McKay L.J."/>
            <person name="Chen L.X."/>
            <person name="Sierra-Garcia I.N."/>
            <person name="Sieber C.M."/>
            <person name="Letourneur Q."/>
            <person name="Ghozlane A."/>
            <person name="Andersen G.L."/>
            <person name="Li W.J."/>
            <person name="Hallam S.J."/>
            <person name="Muyzer G."/>
            <person name="de Oliveira V.M."/>
            <person name="Inskeep W.P."/>
            <person name="Banfield J.F."/>
            <person name="Gribaldo S."/>
        </authorList>
    </citation>
    <scope>NUCLEOTIDE SEQUENCE [LARGE SCALE GENOMIC DNA]</scope>
    <source>
        <strain evidence="13">NM1a</strain>
    </source>
</reference>
<dbReference type="InterPro" id="IPR008266">
    <property type="entry name" value="Tyr_kinase_AS"/>
</dbReference>
<keyword evidence="9" id="KW-0460">Magnesium</keyword>
<dbReference type="Gene3D" id="1.10.510.10">
    <property type="entry name" value="Transferase(Phosphotransferase) domain 1"/>
    <property type="match status" value="1"/>
</dbReference>
<keyword evidence="6" id="KW-0547">Nucleotide-binding</keyword>
<dbReference type="EC" id="2.7.11.1" evidence="2"/>
<evidence type="ECO:0000313" key="14">
    <source>
        <dbReference type="Proteomes" id="UP000317158"/>
    </source>
</evidence>
<evidence type="ECO:0000256" key="8">
    <source>
        <dbReference type="ARBA" id="ARBA00022840"/>
    </source>
</evidence>
<dbReference type="PANTHER" id="PTHR45852:SF1">
    <property type="entry name" value="SERINE_THREONINE-PROTEIN KINASE RIO2"/>
    <property type="match status" value="1"/>
</dbReference>
<dbReference type="GO" id="GO:0030688">
    <property type="term" value="C:preribosome, small subunit precursor"/>
    <property type="evidence" value="ECO:0007669"/>
    <property type="project" value="TreeGrafter"/>
</dbReference>
<evidence type="ECO:0000256" key="3">
    <source>
        <dbReference type="ARBA" id="ARBA00022527"/>
    </source>
</evidence>
<evidence type="ECO:0000256" key="6">
    <source>
        <dbReference type="ARBA" id="ARBA00022741"/>
    </source>
</evidence>
<organism evidence="13 14">
    <name type="scientific">Methanoliparum thermophilum</name>
    <dbReference type="NCBI Taxonomy" id="2491083"/>
    <lineage>
        <taxon>Archaea</taxon>
        <taxon>Methanobacteriati</taxon>
        <taxon>Methanobacteriota</taxon>
        <taxon>Candidatus Methanoliparia</taxon>
        <taxon>Candidatus Methanoliparales</taxon>
        <taxon>Candidatus Methanoliparaceae</taxon>
        <taxon>Candidatus Methanoliparum</taxon>
    </lineage>
</organism>
<evidence type="ECO:0000256" key="7">
    <source>
        <dbReference type="ARBA" id="ARBA00022777"/>
    </source>
</evidence>
<dbReference type="SMART" id="SM00090">
    <property type="entry name" value="RIO"/>
    <property type="match status" value="1"/>
</dbReference>
<accession>A0A520KRQ9</accession>
<dbReference type="GO" id="GO:0004674">
    <property type="term" value="F:protein serine/threonine kinase activity"/>
    <property type="evidence" value="ECO:0007669"/>
    <property type="project" value="UniProtKB-KW"/>
</dbReference>
<keyword evidence="8" id="KW-0067">ATP-binding</keyword>
<comment type="similarity">
    <text evidence="1">Belongs to the protein kinase superfamily. RIO-type Ser/Thr kinase family.</text>
</comment>
<dbReference type="InterPro" id="IPR018935">
    <property type="entry name" value="RIO_kinase_CS"/>
</dbReference>
<comment type="catalytic activity">
    <reaction evidence="10">
        <text>L-threonyl-[protein] + ATP = O-phospho-L-threonyl-[protein] + ADP + H(+)</text>
        <dbReference type="Rhea" id="RHEA:46608"/>
        <dbReference type="Rhea" id="RHEA-COMP:11060"/>
        <dbReference type="Rhea" id="RHEA-COMP:11605"/>
        <dbReference type="ChEBI" id="CHEBI:15378"/>
        <dbReference type="ChEBI" id="CHEBI:30013"/>
        <dbReference type="ChEBI" id="CHEBI:30616"/>
        <dbReference type="ChEBI" id="CHEBI:61977"/>
        <dbReference type="ChEBI" id="CHEBI:456216"/>
        <dbReference type="EC" id="2.7.11.1"/>
    </reaction>
</comment>
<keyword evidence="4" id="KW-0808">Transferase</keyword>
<dbReference type="Gene3D" id="1.10.10.10">
    <property type="entry name" value="Winged helix-like DNA-binding domain superfamily/Winged helix DNA-binding domain"/>
    <property type="match status" value="1"/>
</dbReference>
<dbReference type="EMBL" id="RXIF01000006">
    <property type="protein sequence ID" value="RZN64437.1"/>
    <property type="molecule type" value="Genomic_DNA"/>
</dbReference>
<name>A0A520KRQ9_METT2</name>
<dbReference type="GO" id="GO:0005524">
    <property type="term" value="F:ATP binding"/>
    <property type="evidence" value="ECO:0007669"/>
    <property type="project" value="UniProtKB-KW"/>
</dbReference>
<dbReference type="PANTHER" id="PTHR45852">
    <property type="entry name" value="SER/THR-PROTEIN KINASE RIO2"/>
    <property type="match status" value="1"/>
</dbReference>
<comment type="caution">
    <text evidence="13">The sequence shown here is derived from an EMBL/GenBank/DDBJ whole genome shotgun (WGS) entry which is preliminary data.</text>
</comment>
<dbReference type="InterPro" id="IPR036388">
    <property type="entry name" value="WH-like_DNA-bd_sf"/>
</dbReference>
<dbReference type="InterPro" id="IPR000687">
    <property type="entry name" value="RIO_kinase"/>
</dbReference>
<dbReference type="Proteomes" id="UP000317158">
    <property type="component" value="Unassembled WGS sequence"/>
</dbReference>
<comment type="catalytic activity">
    <reaction evidence="11">
        <text>L-seryl-[protein] + ATP = O-phospho-L-seryl-[protein] + ADP + H(+)</text>
        <dbReference type="Rhea" id="RHEA:17989"/>
        <dbReference type="Rhea" id="RHEA-COMP:9863"/>
        <dbReference type="Rhea" id="RHEA-COMP:11604"/>
        <dbReference type="ChEBI" id="CHEBI:15378"/>
        <dbReference type="ChEBI" id="CHEBI:29999"/>
        <dbReference type="ChEBI" id="CHEBI:30616"/>
        <dbReference type="ChEBI" id="CHEBI:83421"/>
        <dbReference type="ChEBI" id="CHEBI:456216"/>
        <dbReference type="EC" id="2.7.11.1"/>
    </reaction>
</comment>
<evidence type="ECO:0000256" key="10">
    <source>
        <dbReference type="ARBA" id="ARBA00047899"/>
    </source>
</evidence>
<dbReference type="GO" id="GO:0005829">
    <property type="term" value="C:cytosol"/>
    <property type="evidence" value="ECO:0007669"/>
    <property type="project" value="TreeGrafter"/>
</dbReference>
<dbReference type="InterPro" id="IPR011009">
    <property type="entry name" value="Kinase-like_dom_sf"/>
</dbReference>
<dbReference type="GO" id="GO:0030490">
    <property type="term" value="P:maturation of SSU-rRNA"/>
    <property type="evidence" value="ECO:0007669"/>
    <property type="project" value="TreeGrafter"/>
</dbReference>
<evidence type="ECO:0000259" key="12">
    <source>
        <dbReference type="SMART" id="SM00090"/>
    </source>
</evidence>
<evidence type="ECO:0000256" key="1">
    <source>
        <dbReference type="ARBA" id="ARBA00009196"/>
    </source>
</evidence>
<dbReference type="Pfam" id="PF01163">
    <property type="entry name" value="RIO1"/>
    <property type="match status" value="1"/>
</dbReference>
<sequence>MEDIAAFSHSSLKKTDYHIKKLAKFDLIRSNGVKYTLSYYGFDILALNAMYKKKIIRSIGDQIGYGKESDIYEILAFNDKTYILKIHREGFSFKKVLNNRPNMYKRNWFNISTKSALREKEALSRLYSSVSVPKPIATNRHFIVLEKIDGTMLKYTYLEDPEWFFEGIINEIRKSYHCGIVHGDLSEYNILIDGDRVVLIDWPQFIYSKEDMADKILTRDIKKIVYYFIRKYSLNKEINDVLKKIKD</sequence>
<dbReference type="PROSITE" id="PS01245">
    <property type="entry name" value="RIO1"/>
    <property type="match status" value="1"/>
</dbReference>
<evidence type="ECO:0000313" key="13">
    <source>
        <dbReference type="EMBL" id="RZN64437.1"/>
    </source>
</evidence>
<feature type="domain" description="RIO kinase" evidence="12">
    <location>
        <begin position="31"/>
        <end position="247"/>
    </location>
</feature>
<keyword evidence="3 13" id="KW-0723">Serine/threonine-protein kinase</keyword>
<keyword evidence="5" id="KW-0479">Metal-binding</keyword>
<gene>
    <name evidence="13" type="ORF">EF806_03575</name>
</gene>
<dbReference type="PROSITE" id="PS00109">
    <property type="entry name" value="PROTEIN_KINASE_TYR"/>
    <property type="match status" value="1"/>
</dbReference>
<protein>
    <recommendedName>
        <fullName evidence="2">non-specific serine/threonine protein kinase</fullName>
        <ecNumber evidence="2">2.7.11.1</ecNumber>
    </recommendedName>
</protein>
<evidence type="ECO:0000256" key="2">
    <source>
        <dbReference type="ARBA" id="ARBA00012513"/>
    </source>
</evidence>
<evidence type="ECO:0000256" key="5">
    <source>
        <dbReference type="ARBA" id="ARBA00022723"/>
    </source>
</evidence>
<dbReference type="AlphaFoldDB" id="A0A520KRQ9"/>
<evidence type="ECO:0000256" key="4">
    <source>
        <dbReference type="ARBA" id="ARBA00022679"/>
    </source>
</evidence>
<dbReference type="GO" id="GO:0046872">
    <property type="term" value="F:metal ion binding"/>
    <property type="evidence" value="ECO:0007669"/>
    <property type="project" value="UniProtKB-KW"/>
</dbReference>
<keyword evidence="7 13" id="KW-0418">Kinase</keyword>
<evidence type="ECO:0000256" key="9">
    <source>
        <dbReference type="ARBA" id="ARBA00022842"/>
    </source>
</evidence>
<evidence type="ECO:0000256" key="11">
    <source>
        <dbReference type="ARBA" id="ARBA00048679"/>
    </source>
</evidence>
<proteinExistence type="inferred from homology"/>
<dbReference type="SUPFAM" id="SSF56112">
    <property type="entry name" value="Protein kinase-like (PK-like)"/>
    <property type="match status" value="1"/>
</dbReference>
<dbReference type="Gene3D" id="3.30.200.20">
    <property type="entry name" value="Phosphorylase Kinase, domain 1"/>
    <property type="match status" value="1"/>
</dbReference>
<dbReference type="InterPro" id="IPR018934">
    <property type="entry name" value="RIO_dom"/>
</dbReference>